<evidence type="ECO:0000313" key="3">
    <source>
        <dbReference type="Proteomes" id="UP000616547"/>
    </source>
</evidence>
<keyword evidence="2" id="KW-0808">Transferase</keyword>
<dbReference type="Pfam" id="PF00535">
    <property type="entry name" value="Glycos_transf_2"/>
    <property type="match status" value="1"/>
</dbReference>
<comment type="caution">
    <text evidence="2">The sequence shown here is derived from an EMBL/GenBank/DDBJ whole genome shotgun (WGS) entry which is preliminary data.</text>
</comment>
<name>A0ABQ3W2P1_9LACO</name>
<feature type="domain" description="Glycosyltransferase 2-like" evidence="1">
    <location>
        <begin position="13"/>
        <end position="176"/>
    </location>
</feature>
<dbReference type="EMBL" id="BOCI01000097">
    <property type="protein sequence ID" value="GHW00578.1"/>
    <property type="molecule type" value="Genomic_DNA"/>
</dbReference>
<keyword evidence="3" id="KW-1185">Reference proteome</keyword>
<dbReference type="Proteomes" id="UP000616547">
    <property type="component" value="Unassembled WGS sequence"/>
</dbReference>
<dbReference type="InterPro" id="IPR029044">
    <property type="entry name" value="Nucleotide-diphossugar_trans"/>
</dbReference>
<dbReference type="PANTHER" id="PTHR22916">
    <property type="entry name" value="GLYCOSYLTRANSFERASE"/>
    <property type="match status" value="1"/>
</dbReference>
<proteinExistence type="predicted"/>
<reference evidence="3" key="1">
    <citation type="submission" date="2021-01" db="EMBL/GenBank/DDBJ databases">
        <title>Draft genome sequence of Nasalis larvatus strain YZ03.</title>
        <authorList>
            <person name="Suzuki-Hashido N."/>
            <person name="Tsuchida S."/>
            <person name="Hayakawa T."/>
        </authorList>
    </citation>
    <scope>NUCLEOTIDE SEQUENCE [LARGE SCALE GENOMIC DNA]</scope>
    <source>
        <strain evidence="3">YZ03</strain>
    </source>
</reference>
<dbReference type="SUPFAM" id="SSF53448">
    <property type="entry name" value="Nucleotide-diphospho-sugar transferases"/>
    <property type="match status" value="1"/>
</dbReference>
<evidence type="ECO:0000313" key="2">
    <source>
        <dbReference type="EMBL" id="GHW00578.1"/>
    </source>
</evidence>
<dbReference type="PANTHER" id="PTHR22916:SF3">
    <property type="entry name" value="UDP-GLCNAC:BETAGAL BETA-1,3-N-ACETYLGLUCOSAMINYLTRANSFERASE-LIKE PROTEIN 1"/>
    <property type="match status" value="1"/>
</dbReference>
<dbReference type="InterPro" id="IPR001173">
    <property type="entry name" value="Glyco_trans_2-like"/>
</dbReference>
<organism evidence="2 3">
    <name type="scientific">Lactobacillus nasalidis</name>
    <dbReference type="NCBI Taxonomy" id="2797258"/>
    <lineage>
        <taxon>Bacteria</taxon>
        <taxon>Bacillati</taxon>
        <taxon>Bacillota</taxon>
        <taxon>Bacilli</taxon>
        <taxon>Lactobacillales</taxon>
        <taxon>Lactobacillaceae</taxon>
        <taxon>Lactobacillus</taxon>
    </lineage>
</organism>
<dbReference type="Gene3D" id="3.90.550.10">
    <property type="entry name" value="Spore Coat Polysaccharide Biosynthesis Protein SpsA, Chain A"/>
    <property type="match status" value="1"/>
</dbReference>
<protein>
    <submittedName>
        <fullName evidence="2">Glycosyl transferase</fullName>
    </submittedName>
</protein>
<dbReference type="CDD" id="cd00761">
    <property type="entry name" value="Glyco_tranf_GTA_type"/>
    <property type="match status" value="1"/>
</dbReference>
<gene>
    <name evidence="2" type="primary">rfaG</name>
    <name evidence="2" type="ORF">lacNasYZ03_02650</name>
</gene>
<evidence type="ECO:0000259" key="1">
    <source>
        <dbReference type="Pfam" id="PF00535"/>
    </source>
</evidence>
<sequence length="339" mass="39640">MGKKSATVKETLTIIVPCYNSAAYLKRCVDSLLAGQDRVQIILIDDGSTDETGRLLDEYHDRYPAIEAVHQENAGHGGAINHGLRLARGRYVKIVDSDDWLDQEAYLQVLDYLDNNPEVDLFLANYVYDKPALNRQRVIKFPHLPVGRTFSWDEVKLRLGQYFMLHSVIYNRKVLERSKVTLPTKVSYDDNIFVFEPMVHVQTMRYLPVNLYHYFIGRDDQSVNEQVMLRKIDQQILINKQLIVFYASQVNKRAPYAKYMKYFLEAVTGVTSVILIRGKKQVYLDKKDELWQFLKTYDLETYKSFKHRLVGHFVSRDARPMRQMVSGAYLILQRLYSFN</sequence>
<accession>A0ABQ3W2P1</accession>
<dbReference type="GO" id="GO:0016740">
    <property type="term" value="F:transferase activity"/>
    <property type="evidence" value="ECO:0007669"/>
    <property type="project" value="UniProtKB-KW"/>
</dbReference>